<dbReference type="EMBL" id="CP019030">
    <property type="protein sequence ID" value="APU45411.1"/>
    <property type="molecule type" value="Genomic_DNA"/>
</dbReference>
<dbReference type="InterPro" id="IPR011344">
    <property type="entry name" value="ssDNA-bd"/>
</dbReference>
<dbReference type="AlphaFoldDB" id="A0A1L7GTU4"/>
<evidence type="ECO:0000313" key="5">
    <source>
        <dbReference type="EMBL" id="APU45411.1"/>
    </source>
</evidence>
<dbReference type="Pfam" id="PF00436">
    <property type="entry name" value="SSB"/>
    <property type="match status" value="1"/>
</dbReference>
<sequence length="193" mass="21662">MINRVVLTGRLTKDLELKYTQNGTVVARFTLAVSRQYKNKQTGERETDFISCEVWRQPAENLAKYAGKGSLIGVDGRIQTSHYTDRDGKEVYRTDVRIDSFALLSYRNNDAHQSEQTGNYQAINNFNASQSQTNSVPYGGMYANGTPTNDFVNSQTIDKMETNQPVNTKDLPFAGEQPVEQAQQGSSMEDLPF</sequence>
<comment type="subunit">
    <text evidence="2">Homotetramer.</text>
</comment>
<dbReference type="GO" id="GO:0003697">
    <property type="term" value="F:single-stranded DNA binding"/>
    <property type="evidence" value="ECO:0007669"/>
    <property type="project" value="UniProtKB-UniRule"/>
</dbReference>
<protein>
    <recommendedName>
        <fullName evidence="2 3">Single-stranded DNA-binding protein</fullName>
        <shortName evidence="2">SSB</shortName>
    </recommendedName>
</protein>
<dbReference type="RefSeq" id="WP_075667201.1">
    <property type="nucleotide sequence ID" value="NZ_CP019030.1"/>
</dbReference>
<dbReference type="GO" id="GO:0009295">
    <property type="term" value="C:nucleoid"/>
    <property type="evidence" value="ECO:0007669"/>
    <property type="project" value="TreeGrafter"/>
</dbReference>
<keyword evidence="1 2" id="KW-0238">DNA-binding</keyword>
<dbReference type="OrthoDB" id="9809878at2"/>
<dbReference type="GO" id="GO:0006260">
    <property type="term" value="P:DNA replication"/>
    <property type="evidence" value="ECO:0007669"/>
    <property type="project" value="InterPro"/>
</dbReference>
<dbReference type="PANTHER" id="PTHR10302">
    <property type="entry name" value="SINGLE-STRANDED DNA-BINDING PROTEIN"/>
    <property type="match status" value="1"/>
</dbReference>
<accession>A0A1L7GTU4</accession>
<feature type="region of interest" description="Disordered" evidence="4">
    <location>
        <begin position="165"/>
        <end position="193"/>
    </location>
</feature>
<evidence type="ECO:0000256" key="4">
    <source>
        <dbReference type="SAM" id="MobiDB-lite"/>
    </source>
</evidence>
<dbReference type="InterPro" id="IPR012340">
    <property type="entry name" value="NA-bd_OB-fold"/>
</dbReference>
<evidence type="ECO:0000313" key="6">
    <source>
        <dbReference type="Proteomes" id="UP000185427"/>
    </source>
</evidence>
<reference evidence="5 6" key="1">
    <citation type="submission" date="2016-12" db="EMBL/GenBank/DDBJ databases">
        <title>Complete Genome Sequence of Lactobacillus fermentum Strain SNUV175, a Probiotic for Treatment of Bacterial Vaginosis.</title>
        <authorList>
            <person name="Lee S."/>
            <person name="You H.J."/>
            <person name="Kwon B."/>
            <person name="Ko G."/>
        </authorList>
    </citation>
    <scope>NUCLEOTIDE SEQUENCE [LARGE SCALE GENOMIC DNA]</scope>
    <source>
        <strain evidence="5 6">SNUV175</strain>
    </source>
</reference>
<dbReference type="Gene3D" id="2.40.50.140">
    <property type="entry name" value="Nucleic acid-binding proteins"/>
    <property type="match status" value="1"/>
</dbReference>
<dbReference type="PANTHER" id="PTHR10302:SF27">
    <property type="entry name" value="SINGLE-STRANDED DNA-BINDING PROTEIN"/>
    <property type="match status" value="1"/>
</dbReference>
<dbReference type="InterPro" id="IPR000424">
    <property type="entry name" value="Primosome_PriB/ssb"/>
</dbReference>
<comment type="caution">
    <text evidence="2">Lacks conserved residue(s) required for the propagation of feature annotation.</text>
</comment>
<proteinExistence type="inferred from homology"/>
<dbReference type="HAMAP" id="MF_00984">
    <property type="entry name" value="SSB"/>
    <property type="match status" value="1"/>
</dbReference>
<evidence type="ECO:0000256" key="2">
    <source>
        <dbReference type="HAMAP-Rule" id="MF_00984"/>
    </source>
</evidence>
<dbReference type="Proteomes" id="UP000185427">
    <property type="component" value="Chromosome"/>
</dbReference>
<evidence type="ECO:0000256" key="3">
    <source>
        <dbReference type="RuleBase" id="RU000524"/>
    </source>
</evidence>
<gene>
    <name evidence="5" type="ORF">BUW47_02670</name>
</gene>
<dbReference type="PROSITE" id="PS50935">
    <property type="entry name" value="SSB"/>
    <property type="match status" value="1"/>
</dbReference>
<evidence type="ECO:0000256" key="1">
    <source>
        <dbReference type="ARBA" id="ARBA00023125"/>
    </source>
</evidence>
<dbReference type="CDD" id="cd04496">
    <property type="entry name" value="SSB_OBF"/>
    <property type="match status" value="1"/>
</dbReference>
<organism evidence="5 6">
    <name type="scientific">Limosilactobacillus fermentum</name>
    <name type="common">Lactobacillus fermentum</name>
    <dbReference type="NCBI Taxonomy" id="1613"/>
    <lineage>
        <taxon>Bacteria</taxon>
        <taxon>Bacillati</taxon>
        <taxon>Bacillota</taxon>
        <taxon>Bacilli</taxon>
        <taxon>Lactobacillales</taxon>
        <taxon>Lactobacillaceae</taxon>
        <taxon>Limosilactobacillus</taxon>
    </lineage>
</organism>
<dbReference type="NCBIfam" id="TIGR00621">
    <property type="entry name" value="ssb"/>
    <property type="match status" value="1"/>
</dbReference>
<dbReference type="SUPFAM" id="SSF50249">
    <property type="entry name" value="Nucleic acid-binding proteins"/>
    <property type="match status" value="1"/>
</dbReference>
<name>A0A1L7GTU4_LIMFE</name>